<protein>
    <submittedName>
        <fullName evidence="2">Uncharacterized protein</fullName>
    </submittedName>
</protein>
<accession>A0A0F9S4Z8</accession>
<feature type="region of interest" description="Disordered" evidence="1">
    <location>
        <begin position="89"/>
        <end position="126"/>
    </location>
</feature>
<dbReference type="AlphaFoldDB" id="A0A0F9S4Z8"/>
<proteinExistence type="predicted"/>
<organism evidence="2">
    <name type="scientific">marine sediment metagenome</name>
    <dbReference type="NCBI Taxonomy" id="412755"/>
    <lineage>
        <taxon>unclassified sequences</taxon>
        <taxon>metagenomes</taxon>
        <taxon>ecological metagenomes</taxon>
    </lineage>
</organism>
<sequence>MEIEKIRETSWRILLRKRDENIEITSVEISGEVKIIKIGIRENENYVKVQMNKEEFFNFLSLISAFKEVVIGEDAILIDDEPTRLEIEPQQFDDISNTHPINLDSSEKKLEDEKKDELNPEEWDPW</sequence>
<evidence type="ECO:0000256" key="1">
    <source>
        <dbReference type="SAM" id="MobiDB-lite"/>
    </source>
</evidence>
<evidence type="ECO:0000313" key="2">
    <source>
        <dbReference type="EMBL" id="KKN57317.1"/>
    </source>
</evidence>
<reference evidence="2" key="1">
    <citation type="journal article" date="2015" name="Nature">
        <title>Complex archaea that bridge the gap between prokaryotes and eukaryotes.</title>
        <authorList>
            <person name="Spang A."/>
            <person name="Saw J.H."/>
            <person name="Jorgensen S.L."/>
            <person name="Zaremba-Niedzwiedzka K."/>
            <person name="Martijn J."/>
            <person name="Lind A.E."/>
            <person name="van Eijk R."/>
            <person name="Schleper C."/>
            <person name="Guy L."/>
            <person name="Ettema T.J."/>
        </authorList>
    </citation>
    <scope>NUCLEOTIDE SEQUENCE</scope>
</reference>
<gene>
    <name evidence="2" type="ORF">LCGC14_0563450</name>
</gene>
<feature type="compositionally biased region" description="Basic and acidic residues" evidence="1">
    <location>
        <begin position="105"/>
        <end position="118"/>
    </location>
</feature>
<comment type="caution">
    <text evidence="2">The sequence shown here is derived from an EMBL/GenBank/DDBJ whole genome shotgun (WGS) entry which is preliminary data.</text>
</comment>
<dbReference type="EMBL" id="LAZR01000809">
    <property type="protein sequence ID" value="KKN57317.1"/>
    <property type="molecule type" value="Genomic_DNA"/>
</dbReference>
<name>A0A0F9S4Z8_9ZZZZ</name>